<evidence type="ECO:0000313" key="5">
    <source>
        <dbReference type="EMBL" id="RUT05891.1"/>
    </source>
</evidence>
<reference evidence="5" key="2">
    <citation type="journal article" date="2019" name="Genome Biol. Evol.">
        <title>Day and night: Metabolic profiles and evolutionary relationships of six axenic non-marine cyanobacteria.</title>
        <authorList>
            <person name="Will S.E."/>
            <person name="Henke P."/>
            <person name="Boedeker C."/>
            <person name="Huang S."/>
            <person name="Brinkmann H."/>
            <person name="Rohde M."/>
            <person name="Jarek M."/>
            <person name="Friedl T."/>
            <person name="Seufert S."/>
            <person name="Schumacher M."/>
            <person name="Overmann J."/>
            <person name="Neumann-Schaal M."/>
            <person name="Petersen J."/>
        </authorList>
    </citation>
    <scope>NUCLEOTIDE SEQUENCE [LARGE SCALE GENOMIC DNA]</scope>
    <source>
        <strain evidence="5">PCC 7102</strain>
    </source>
</reference>
<dbReference type="InterPro" id="IPR018060">
    <property type="entry name" value="HTH_AraC"/>
</dbReference>
<dbReference type="SUPFAM" id="SSF46689">
    <property type="entry name" value="Homeodomain-like"/>
    <property type="match status" value="1"/>
</dbReference>
<dbReference type="InterPro" id="IPR032687">
    <property type="entry name" value="AraC-type_N"/>
</dbReference>
<keyword evidence="2" id="KW-0238">DNA-binding</keyword>
<dbReference type="GO" id="GO:0000976">
    <property type="term" value="F:transcription cis-regulatory region binding"/>
    <property type="evidence" value="ECO:0007669"/>
    <property type="project" value="TreeGrafter"/>
</dbReference>
<organism evidence="5 6">
    <name type="scientific">Dulcicalothrix desertica PCC 7102</name>
    <dbReference type="NCBI Taxonomy" id="232991"/>
    <lineage>
        <taxon>Bacteria</taxon>
        <taxon>Bacillati</taxon>
        <taxon>Cyanobacteriota</taxon>
        <taxon>Cyanophyceae</taxon>
        <taxon>Nostocales</taxon>
        <taxon>Calotrichaceae</taxon>
        <taxon>Dulcicalothrix</taxon>
    </lineage>
</organism>
<dbReference type="Pfam" id="PF12833">
    <property type="entry name" value="HTH_18"/>
    <property type="match status" value="1"/>
</dbReference>
<evidence type="ECO:0000256" key="1">
    <source>
        <dbReference type="ARBA" id="ARBA00023015"/>
    </source>
</evidence>
<accession>A0A3S1CMN6</accession>
<dbReference type="Pfam" id="PF12625">
    <property type="entry name" value="Arabinose_bd"/>
    <property type="match status" value="1"/>
</dbReference>
<evidence type="ECO:0000256" key="2">
    <source>
        <dbReference type="ARBA" id="ARBA00023125"/>
    </source>
</evidence>
<feature type="domain" description="HTH araC/xylS-type" evidence="4">
    <location>
        <begin position="240"/>
        <end position="338"/>
    </location>
</feature>
<proteinExistence type="predicted"/>
<dbReference type="PANTHER" id="PTHR47894">
    <property type="entry name" value="HTH-TYPE TRANSCRIPTIONAL REGULATOR GADX"/>
    <property type="match status" value="1"/>
</dbReference>
<dbReference type="Gene3D" id="1.10.10.60">
    <property type="entry name" value="Homeodomain-like"/>
    <property type="match status" value="1"/>
</dbReference>
<dbReference type="Proteomes" id="UP000271624">
    <property type="component" value="Unassembled WGS sequence"/>
</dbReference>
<dbReference type="PANTHER" id="PTHR47894:SF1">
    <property type="entry name" value="HTH-TYPE TRANSCRIPTIONAL REGULATOR VQSM"/>
    <property type="match status" value="1"/>
</dbReference>
<dbReference type="AlphaFoldDB" id="A0A3S1CMN6"/>
<protein>
    <submittedName>
        <fullName evidence="5">AraC family transcriptional regulator</fullName>
    </submittedName>
</protein>
<comment type="caution">
    <text evidence="5">The sequence shown here is derived from an EMBL/GenBank/DDBJ whole genome shotgun (WGS) entry which is preliminary data.</text>
</comment>
<sequence>MKEATFSISLIRNSVQYAAAVHGIDTNRLCAAVGIDPRLLTMPDSYVSGETSLALWHEIVKQTGDSDIGLHMGEKFNLSVIGIVGYVLFNCQTFGQVLDKLSRYMCLFSQGVSMHYTVSRGQVLCEWEIVNHLKNYLVEEPRQPIEVSFSTLLTAAKTLTGKSLCPYEVWFQYPRPDNISEHQRIFEAPVYFSQSKNRLVFDATCLEWSVISANLKLLSAFEQHAQAMLSNLSQENTYSYQVVREITHNLKGEVPSIELIARNLTISVRNLQRELQSEGTSYQQILDNTRKELALRYLKKPDTSIHDVAFILGFSEPSAFHRAFKRWTGQTPKAYFSS</sequence>
<name>A0A3S1CMN6_9CYAN</name>
<evidence type="ECO:0000259" key="4">
    <source>
        <dbReference type="PROSITE" id="PS01124"/>
    </source>
</evidence>
<dbReference type="RefSeq" id="WP_127081609.1">
    <property type="nucleotide sequence ID" value="NZ_RSCL01000007.1"/>
</dbReference>
<keyword evidence="6" id="KW-1185">Reference proteome</keyword>
<evidence type="ECO:0000256" key="3">
    <source>
        <dbReference type="ARBA" id="ARBA00023163"/>
    </source>
</evidence>
<dbReference type="GO" id="GO:0005829">
    <property type="term" value="C:cytosol"/>
    <property type="evidence" value="ECO:0007669"/>
    <property type="project" value="TreeGrafter"/>
</dbReference>
<reference evidence="5" key="1">
    <citation type="submission" date="2018-12" db="EMBL/GenBank/DDBJ databases">
        <authorList>
            <person name="Will S."/>
            <person name="Neumann-Schaal M."/>
            <person name="Henke P."/>
        </authorList>
    </citation>
    <scope>NUCLEOTIDE SEQUENCE</scope>
    <source>
        <strain evidence="5">PCC 7102</strain>
    </source>
</reference>
<evidence type="ECO:0000313" key="6">
    <source>
        <dbReference type="Proteomes" id="UP000271624"/>
    </source>
</evidence>
<dbReference type="InterPro" id="IPR009057">
    <property type="entry name" value="Homeodomain-like_sf"/>
</dbReference>
<keyword evidence="1" id="KW-0805">Transcription regulation</keyword>
<dbReference type="OrthoDB" id="5582699at2"/>
<dbReference type="SMART" id="SM00342">
    <property type="entry name" value="HTH_ARAC"/>
    <property type="match status" value="1"/>
</dbReference>
<dbReference type="EMBL" id="RSCL01000007">
    <property type="protein sequence ID" value="RUT05891.1"/>
    <property type="molecule type" value="Genomic_DNA"/>
</dbReference>
<dbReference type="PROSITE" id="PS01124">
    <property type="entry name" value="HTH_ARAC_FAMILY_2"/>
    <property type="match status" value="1"/>
</dbReference>
<gene>
    <name evidence="5" type="primary">adiY</name>
    <name evidence="5" type="ORF">DSM106972_030970</name>
</gene>
<dbReference type="GO" id="GO:0003700">
    <property type="term" value="F:DNA-binding transcription factor activity"/>
    <property type="evidence" value="ECO:0007669"/>
    <property type="project" value="InterPro"/>
</dbReference>
<keyword evidence="3" id="KW-0804">Transcription</keyword>